<accession>A0A238D5L8</accession>
<dbReference type="InterPro" id="IPR035965">
    <property type="entry name" value="PAS-like_dom_sf"/>
</dbReference>
<dbReference type="InterPro" id="IPR003018">
    <property type="entry name" value="GAF"/>
</dbReference>
<feature type="compositionally biased region" description="Gly residues" evidence="1">
    <location>
        <begin position="1"/>
        <end position="11"/>
    </location>
</feature>
<feature type="region of interest" description="Disordered" evidence="1">
    <location>
        <begin position="1"/>
        <end position="25"/>
    </location>
</feature>
<gene>
    <name evidence="4" type="ORF">THIARS_70102</name>
</gene>
<feature type="domain" description="EAL" evidence="2">
    <location>
        <begin position="526"/>
        <end position="788"/>
    </location>
</feature>
<evidence type="ECO:0000256" key="1">
    <source>
        <dbReference type="SAM" id="MobiDB-lite"/>
    </source>
</evidence>
<dbReference type="SMART" id="SM00052">
    <property type="entry name" value="EAL"/>
    <property type="match status" value="1"/>
</dbReference>
<dbReference type="Gene3D" id="3.30.450.20">
    <property type="entry name" value="PAS domain"/>
    <property type="match status" value="1"/>
</dbReference>
<organism evidence="4 5">
    <name type="scientific">Thiomonas delicata</name>
    <name type="common">Thiomonas cuprina</name>
    <dbReference type="NCBI Taxonomy" id="364030"/>
    <lineage>
        <taxon>Bacteria</taxon>
        <taxon>Pseudomonadati</taxon>
        <taxon>Pseudomonadota</taxon>
        <taxon>Betaproteobacteria</taxon>
        <taxon>Burkholderiales</taxon>
        <taxon>Thiomonas</taxon>
    </lineage>
</organism>
<dbReference type="InterPro" id="IPR000014">
    <property type="entry name" value="PAS"/>
</dbReference>
<dbReference type="InterPro" id="IPR043128">
    <property type="entry name" value="Rev_trsase/Diguanyl_cyclase"/>
</dbReference>
<dbReference type="InterPro" id="IPR000160">
    <property type="entry name" value="GGDEF_dom"/>
</dbReference>
<dbReference type="NCBIfam" id="TIGR00254">
    <property type="entry name" value="GGDEF"/>
    <property type="match status" value="1"/>
</dbReference>
<sequence length="911" mass="98993">MHGEGWGGEGFGLPRRGKHREAFTAPTGGVNLKINALNPTQRAEAPSRNPLQGTEQTLAMHAPSVDVVFQALCDAAVSQPRCALAWVGCAEEDGLGRVRQLASAGNTAPLQDIAMALDGPRIGEGLFARCVKTGQAQFLAMDAPEVLAWRARAAEFGITTMLALPFPGVPELRNHAAVFYETGADEAGDADLVETAQRMVRDVAFAARAIFTRHALEQSHASASQANARFHHIFNNLPTGVIVFAADGCVQYCSGAFMAMYALDLDPATLVGRPWRELWGRIAGLHADPEVATQRVKAQMHHHQSTTAEIRLADGRILLGHYVPLQDGDQSRGALWSLQDITSLKAQEAQIHRLVHQDPLTGLANRRAFDTRLAQCLYTHPAGKVLVVGILDLDHFKNVNDRLGHGVGDALLIQVGHRLSTVLRDSDLIARLGGDEFGLILPDCPGADGVSAFAQRLLAAVEPAMVLGGRTEQISVSIGFAVHQEGACDVQTLLRRADMAMYAAKAAGRRQYRVFDVEMESQIARRESLRRWVLGALHENRLELHYQPVLSLVSDHAGEAARAGVCKVEALLRLRDDLGTLHAASAFEEVIDEPQLAGPLGRWVLDQALSQVERWKSAGLSLQVCVNISPRHFLDSSFLQDVRHVLRQRPDDLAQLIELELTEHGSQLNGHQAREVVKACRGLGVSVSLDDFGTGNASLTHLQLLDVSTVKIDRRFTHDLFGSNANLSITYGMLRTAQMMGLSVIAEGVETSRQAAALLAMGCRHLQGYAVARPMSAAQLDAWLRTWRAQLPWVEVLEAGSRVDDAAIQAIVSHGVGVQQLLDQTLSDQGKAFFMQPQAHRLCSLGRWCAAHALPSRGDPAFARLERMHVEFHALVHAHLTAPSQARLAEVESLSLALRGSFWDALLGGSP</sequence>
<dbReference type="SUPFAM" id="SSF141868">
    <property type="entry name" value="EAL domain-like"/>
    <property type="match status" value="1"/>
</dbReference>
<dbReference type="InterPro" id="IPR052155">
    <property type="entry name" value="Biofilm_reg_signaling"/>
</dbReference>
<protein>
    <recommendedName>
        <fullName evidence="6">Diguanylate cyclase</fullName>
    </recommendedName>
</protein>
<dbReference type="InterPro" id="IPR001633">
    <property type="entry name" value="EAL_dom"/>
</dbReference>
<dbReference type="CDD" id="cd01948">
    <property type="entry name" value="EAL"/>
    <property type="match status" value="1"/>
</dbReference>
<evidence type="ECO:0000313" key="5">
    <source>
        <dbReference type="Proteomes" id="UP000214566"/>
    </source>
</evidence>
<name>A0A238D5L8_THIDL</name>
<feature type="domain" description="GGDEF" evidence="3">
    <location>
        <begin position="384"/>
        <end position="517"/>
    </location>
</feature>
<dbReference type="SUPFAM" id="SSF55073">
    <property type="entry name" value="Nucleotide cyclase"/>
    <property type="match status" value="1"/>
</dbReference>
<evidence type="ECO:0008006" key="6">
    <source>
        <dbReference type="Google" id="ProtNLM"/>
    </source>
</evidence>
<dbReference type="InterPro" id="IPR035919">
    <property type="entry name" value="EAL_sf"/>
</dbReference>
<dbReference type="PROSITE" id="PS50887">
    <property type="entry name" value="GGDEF"/>
    <property type="match status" value="1"/>
</dbReference>
<dbReference type="AlphaFoldDB" id="A0A238D5L8"/>
<dbReference type="PANTHER" id="PTHR44757:SF2">
    <property type="entry name" value="BIOFILM ARCHITECTURE MAINTENANCE PROTEIN MBAA"/>
    <property type="match status" value="1"/>
</dbReference>
<evidence type="ECO:0000259" key="2">
    <source>
        <dbReference type="PROSITE" id="PS50883"/>
    </source>
</evidence>
<dbReference type="CDD" id="cd00130">
    <property type="entry name" value="PAS"/>
    <property type="match status" value="1"/>
</dbReference>
<dbReference type="GO" id="GO:0003824">
    <property type="term" value="F:catalytic activity"/>
    <property type="evidence" value="ECO:0007669"/>
    <property type="project" value="UniProtKB-ARBA"/>
</dbReference>
<dbReference type="SMART" id="SM00091">
    <property type="entry name" value="PAS"/>
    <property type="match status" value="1"/>
</dbReference>
<dbReference type="Pfam" id="PF00990">
    <property type="entry name" value="GGDEF"/>
    <property type="match status" value="1"/>
</dbReference>
<dbReference type="EMBL" id="FLMQ01000056">
    <property type="protein sequence ID" value="SBP88482.1"/>
    <property type="molecule type" value="Genomic_DNA"/>
</dbReference>
<dbReference type="PROSITE" id="PS50883">
    <property type="entry name" value="EAL"/>
    <property type="match status" value="1"/>
</dbReference>
<dbReference type="InterPro" id="IPR029787">
    <property type="entry name" value="Nucleotide_cyclase"/>
</dbReference>
<dbReference type="Pfam" id="PF00563">
    <property type="entry name" value="EAL"/>
    <property type="match status" value="1"/>
</dbReference>
<dbReference type="Gene3D" id="3.20.20.450">
    <property type="entry name" value="EAL domain"/>
    <property type="match status" value="1"/>
</dbReference>
<evidence type="ECO:0000313" key="4">
    <source>
        <dbReference type="EMBL" id="SBP88482.1"/>
    </source>
</evidence>
<dbReference type="SUPFAM" id="SSF55785">
    <property type="entry name" value="PYP-like sensor domain (PAS domain)"/>
    <property type="match status" value="1"/>
</dbReference>
<dbReference type="FunFam" id="3.30.70.270:FF:000001">
    <property type="entry name" value="Diguanylate cyclase domain protein"/>
    <property type="match status" value="1"/>
</dbReference>
<dbReference type="Gene3D" id="3.30.70.270">
    <property type="match status" value="1"/>
</dbReference>
<dbReference type="Gene3D" id="1.20.120.30">
    <property type="entry name" value="Aspartate receptor, ligand-binding domain"/>
    <property type="match status" value="1"/>
</dbReference>
<reference evidence="4 5" key="1">
    <citation type="submission" date="2016-06" db="EMBL/GenBank/DDBJ databases">
        <authorList>
            <person name="Kjaerup R.B."/>
            <person name="Dalgaard T.S."/>
            <person name="Juul-Madsen H.R."/>
        </authorList>
    </citation>
    <scope>NUCLEOTIDE SEQUENCE [LARGE SCALE GENOMIC DNA]</scope>
    <source>
        <strain evidence="4 5">DSM 16361</strain>
    </source>
</reference>
<dbReference type="Proteomes" id="UP000214566">
    <property type="component" value="Unassembled WGS sequence"/>
</dbReference>
<proteinExistence type="predicted"/>
<keyword evidence="5" id="KW-1185">Reference proteome</keyword>
<dbReference type="Pfam" id="PF08448">
    <property type="entry name" value="PAS_4"/>
    <property type="match status" value="1"/>
</dbReference>
<dbReference type="InterPro" id="IPR013656">
    <property type="entry name" value="PAS_4"/>
</dbReference>
<dbReference type="Pfam" id="PF13185">
    <property type="entry name" value="GAF_2"/>
    <property type="match status" value="1"/>
</dbReference>
<dbReference type="CDD" id="cd01949">
    <property type="entry name" value="GGDEF"/>
    <property type="match status" value="1"/>
</dbReference>
<dbReference type="OrthoDB" id="9813903at2"/>
<evidence type="ECO:0000259" key="3">
    <source>
        <dbReference type="PROSITE" id="PS50887"/>
    </source>
</evidence>
<dbReference type="SMART" id="SM00267">
    <property type="entry name" value="GGDEF"/>
    <property type="match status" value="1"/>
</dbReference>
<dbReference type="PANTHER" id="PTHR44757">
    <property type="entry name" value="DIGUANYLATE CYCLASE DGCP"/>
    <property type="match status" value="1"/>
</dbReference>